<name>A0A229XL66_9EURO</name>
<dbReference type="AlphaFoldDB" id="A0A229XL66"/>
<comment type="similarity">
    <text evidence="1">Belongs to the Cyclase 1 superfamily.</text>
</comment>
<comment type="caution">
    <text evidence="2">The sequence shown here is derived from an EMBL/GenBank/DDBJ whole genome shotgun (WGS) entry which is preliminary data.</text>
</comment>
<evidence type="ECO:0000256" key="1">
    <source>
        <dbReference type="ARBA" id="ARBA00007865"/>
    </source>
</evidence>
<dbReference type="STRING" id="1245748.A0A229XL66"/>
<dbReference type="GO" id="GO:0004061">
    <property type="term" value="F:arylformamidase activity"/>
    <property type="evidence" value="ECO:0007669"/>
    <property type="project" value="InterPro"/>
</dbReference>
<dbReference type="Pfam" id="PF04199">
    <property type="entry name" value="Cyclase"/>
    <property type="match status" value="1"/>
</dbReference>
<evidence type="ECO:0000313" key="3">
    <source>
        <dbReference type="Proteomes" id="UP000215289"/>
    </source>
</evidence>
<sequence>MASETTRLPTFDNLTIDPSGPPGNAWGLFGKDNELGMLNLLTPETVRRAAAEEIRDGVRFSLDLPLDRIKNPSFGRKPFAQELVNKAPRIVNDDILVFNTQSSTQWDGFRHYGNHTHKCWFNGHSLDDLKISPVIGIDAWVKHGGIVGRGVLIDYASWATKNSIPLSPFTTTKIPLSAIKQIVQENDIRFRPGDILFLRTGFTPAYDKLSPDEELAISQRETPQFAGLEAGEATLRWLWENQFAAVASDSPSFEPSPIAGPDGPPEFQLHQWLLAGWGMPIGEYFDLEGVAEYCAKTKRSTFFLSSVPLKVPGGVASPPNAVAIF</sequence>
<dbReference type="Gene3D" id="3.50.30.50">
    <property type="entry name" value="Putative cyclase"/>
    <property type="match status" value="1"/>
</dbReference>
<evidence type="ECO:0008006" key="4">
    <source>
        <dbReference type="Google" id="ProtNLM"/>
    </source>
</evidence>
<dbReference type="GO" id="GO:0019441">
    <property type="term" value="P:L-tryptophan catabolic process to kynurenine"/>
    <property type="evidence" value="ECO:0007669"/>
    <property type="project" value="InterPro"/>
</dbReference>
<dbReference type="OrthoDB" id="5396at2759"/>
<dbReference type="PANTHER" id="PTHR34861:SF11">
    <property type="entry name" value="CYCLASE"/>
    <property type="match status" value="1"/>
</dbReference>
<dbReference type="Proteomes" id="UP000215289">
    <property type="component" value="Unassembled WGS sequence"/>
</dbReference>
<reference evidence="2 3" key="1">
    <citation type="submission" date="2018-08" db="EMBL/GenBank/DDBJ databases">
        <title>Draft genome sequences of two Aspergillus turcosus clinical strains isolated from bronchoalveolar lavage fluid: one azole-susceptible and the other azole-resistant.</title>
        <authorList>
            <person name="Parent-Michaud M."/>
            <person name="Dufresne P.J."/>
            <person name="Fournier E."/>
            <person name="Martineau C."/>
            <person name="Moreira S."/>
            <person name="Perkins V."/>
            <person name="De Repentigny L."/>
            <person name="Dufresne S.F."/>
        </authorList>
    </citation>
    <scope>NUCLEOTIDE SEQUENCE [LARGE SCALE GENOMIC DNA]</scope>
    <source>
        <strain evidence="2">HMR AF 1038</strain>
    </source>
</reference>
<dbReference type="InterPro" id="IPR037175">
    <property type="entry name" value="KFase_sf"/>
</dbReference>
<dbReference type="EMBL" id="NIDN02000034">
    <property type="protein sequence ID" value="RLL99327.1"/>
    <property type="molecule type" value="Genomic_DNA"/>
</dbReference>
<dbReference type="SUPFAM" id="SSF102198">
    <property type="entry name" value="Putative cyclase"/>
    <property type="match status" value="1"/>
</dbReference>
<keyword evidence="3" id="KW-1185">Reference proteome</keyword>
<protein>
    <recommendedName>
        <fullName evidence="4">Cyclase</fullName>
    </recommendedName>
</protein>
<proteinExistence type="inferred from homology"/>
<evidence type="ECO:0000313" key="2">
    <source>
        <dbReference type="EMBL" id="RLL99327.1"/>
    </source>
</evidence>
<dbReference type="InterPro" id="IPR007325">
    <property type="entry name" value="KFase/CYL"/>
</dbReference>
<dbReference type="PANTHER" id="PTHR34861">
    <property type="match status" value="1"/>
</dbReference>
<organism evidence="2 3">
    <name type="scientific">Aspergillus turcosus</name>
    <dbReference type="NCBI Taxonomy" id="1245748"/>
    <lineage>
        <taxon>Eukaryota</taxon>
        <taxon>Fungi</taxon>
        <taxon>Dikarya</taxon>
        <taxon>Ascomycota</taxon>
        <taxon>Pezizomycotina</taxon>
        <taxon>Eurotiomycetes</taxon>
        <taxon>Eurotiomycetidae</taxon>
        <taxon>Eurotiales</taxon>
        <taxon>Aspergillaceae</taxon>
        <taxon>Aspergillus</taxon>
        <taxon>Aspergillus subgen. Fumigati</taxon>
    </lineage>
</organism>
<accession>A0A229XL66</accession>
<gene>
    <name evidence="2" type="ORF">CFD26_107866</name>
</gene>